<dbReference type="Pfam" id="PF18962">
    <property type="entry name" value="Por_Secre_tail"/>
    <property type="match status" value="1"/>
</dbReference>
<dbReference type="RefSeq" id="WP_130092635.1">
    <property type="nucleotide sequence ID" value="NZ_SETE01000002.1"/>
</dbReference>
<name>A0A4V1WFW6_9FLAO</name>
<dbReference type="NCBIfam" id="TIGR04183">
    <property type="entry name" value="Por_Secre_tail"/>
    <property type="match status" value="1"/>
</dbReference>
<keyword evidence="1 2" id="KW-0732">Signal</keyword>
<proteinExistence type="predicted"/>
<feature type="domain" description="Secretion system C-terminal sorting" evidence="3">
    <location>
        <begin position="523"/>
        <end position="591"/>
    </location>
</feature>
<feature type="signal peptide" evidence="2">
    <location>
        <begin position="1"/>
        <end position="18"/>
    </location>
</feature>
<comment type="caution">
    <text evidence="4">The sequence shown here is derived from an EMBL/GenBank/DDBJ whole genome shotgun (WGS) entry which is preliminary data.</text>
</comment>
<evidence type="ECO:0000256" key="1">
    <source>
        <dbReference type="ARBA" id="ARBA00022729"/>
    </source>
</evidence>
<dbReference type="AlphaFoldDB" id="A0A4V1WFW6"/>
<accession>A0A4V1WFW6</accession>
<reference evidence="4 5" key="1">
    <citation type="submission" date="2019-02" db="EMBL/GenBank/DDBJ databases">
        <title>Genome sequence of the sea-ice species Brumimicrobium glaciale.</title>
        <authorList>
            <person name="Bowman J.P."/>
        </authorList>
    </citation>
    <scope>NUCLEOTIDE SEQUENCE [LARGE SCALE GENOMIC DNA]</scope>
    <source>
        <strain evidence="4 5">IC156</strain>
    </source>
</reference>
<dbReference type="OrthoDB" id="1056765at2"/>
<dbReference type="InterPro" id="IPR026444">
    <property type="entry name" value="Secre_tail"/>
</dbReference>
<keyword evidence="5" id="KW-1185">Reference proteome</keyword>
<evidence type="ECO:0000313" key="5">
    <source>
        <dbReference type="Proteomes" id="UP000293952"/>
    </source>
</evidence>
<protein>
    <submittedName>
        <fullName evidence="4">T9SS type A sorting domain-containing protein</fullName>
    </submittedName>
</protein>
<dbReference type="EMBL" id="SETE01000002">
    <property type="protein sequence ID" value="RYM34626.1"/>
    <property type="molecule type" value="Genomic_DNA"/>
</dbReference>
<organism evidence="4 5">
    <name type="scientific">Brumimicrobium glaciale</name>
    <dbReference type="NCBI Taxonomy" id="200475"/>
    <lineage>
        <taxon>Bacteria</taxon>
        <taxon>Pseudomonadati</taxon>
        <taxon>Bacteroidota</taxon>
        <taxon>Flavobacteriia</taxon>
        <taxon>Flavobacteriales</taxon>
        <taxon>Crocinitomicaceae</taxon>
        <taxon>Brumimicrobium</taxon>
    </lineage>
</organism>
<evidence type="ECO:0000256" key="2">
    <source>
        <dbReference type="SAM" id="SignalP"/>
    </source>
</evidence>
<feature type="chain" id="PRO_5020851295" evidence="2">
    <location>
        <begin position="19"/>
        <end position="593"/>
    </location>
</feature>
<evidence type="ECO:0000259" key="3">
    <source>
        <dbReference type="Pfam" id="PF18962"/>
    </source>
</evidence>
<sequence>MKKIYLLMMLFITSTVMGQTPIITMILDGDCTGGTPKVLEIYAQGTVDFSNYTLEKQGNGNPWADAFDLTPLGTITDDFVYLYATNTTATNFSTEFPNVTNSYEVTGSAMNFNGDDGVRIIETTTSNVIDTYGVELIDGTGEIWEYKDGYAKRMDYTGPDGVFVPGNWTFANGGVDGLCGTTTFEVIANAGSYIYTASGTPTVTASAGVVAGFTQIVGAPSDEESFDVSGIDLTADIMISVNSGDYEISLTSGTGFGASVTIPFGTGVVAATPVYVRLNGAVIANPSNGDLLITSTGSTDVTVTLEGQVVDFTASTVAAVTGIDADGVGTSNGEFVTLTGVLHCDNFRGTGSGYDLTLIDDNNDGIMVFSFDDIGTFMPTEGDEVTIDGEISQFNGIIQINPITITVVSQGAALQAPTVVTMLDESTESQFIKIENLTLVNGEATWPDNGNIDVTDGTTTFMVRVTYASSLANAATPLGAFNMMGIGKQFDNSNPFTEGYQIFPCSVEDVVGLSDNEFTGVSVYPNPVTDVLNITNENGLLETVEVVSASGSVVYTSSVSSANVTVNTANLNAGVYFVNVRTANSVKTFKVIK</sequence>
<gene>
    <name evidence="4" type="ORF">ERX46_04430</name>
</gene>
<dbReference type="Proteomes" id="UP000293952">
    <property type="component" value="Unassembled WGS sequence"/>
</dbReference>
<evidence type="ECO:0000313" key="4">
    <source>
        <dbReference type="EMBL" id="RYM34626.1"/>
    </source>
</evidence>